<feature type="transmembrane region" description="Helical" evidence="5">
    <location>
        <begin position="452"/>
        <end position="471"/>
    </location>
</feature>
<dbReference type="PANTHER" id="PTHR23294">
    <property type="entry name" value="ET TRANSLATION PRODUCT-RELATED"/>
    <property type="match status" value="1"/>
</dbReference>
<dbReference type="RefSeq" id="XP_018733938.1">
    <property type="nucleotide sequence ID" value="XM_018881338.1"/>
</dbReference>
<dbReference type="AlphaFoldDB" id="A0A161HFS3"/>
<evidence type="ECO:0000313" key="7">
    <source>
        <dbReference type="Proteomes" id="UP000189580"/>
    </source>
</evidence>
<dbReference type="GO" id="GO:0016020">
    <property type="term" value="C:membrane"/>
    <property type="evidence" value="ECO:0007669"/>
    <property type="project" value="UniProtKB-SubCell"/>
</dbReference>
<feature type="transmembrane region" description="Helical" evidence="5">
    <location>
        <begin position="150"/>
        <end position="174"/>
    </location>
</feature>
<organism evidence="6 7">
    <name type="scientific">Sugiyamaella lignohabitans</name>
    <dbReference type="NCBI Taxonomy" id="796027"/>
    <lineage>
        <taxon>Eukaryota</taxon>
        <taxon>Fungi</taxon>
        <taxon>Dikarya</taxon>
        <taxon>Ascomycota</taxon>
        <taxon>Saccharomycotina</taxon>
        <taxon>Dipodascomycetes</taxon>
        <taxon>Dipodascales</taxon>
        <taxon>Trichomonascaceae</taxon>
        <taxon>Sugiyamaella</taxon>
    </lineage>
</organism>
<evidence type="ECO:0000256" key="1">
    <source>
        <dbReference type="ARBA" id="ARBA00004141"/>
    </source>
</evidence>
<name>A0A161HFS3_9ASCO</name>
<feature type="transmembrane region" description="Helical" evidence="5">
    <location>
        <begin position="220"/>
        <end position="238"/>
    </location>
</feature>
<dbReference type="OrthoDB" id="196103at2759"/>
<keyword evidence="4 5" id="KW-0472">Membrane</keyword>
<feature type="transmembrane region" description="Helical" evidence="5">
    <location>
        <begin position="96"/>
        <end position="114"/>
    </location>
</feature>
<evidence type="ECO:0000256" key="2">
    <source>
        <dbReference type="ARBA" id="ARBA00022692"/>
    </source>
</evidence>
<evidence type="ECO:0000313" key="6">
    <source>
        <dbReference type="EMBL" id="ANB11461.1"/>
    </source>
</evidence>
<keyword evidence="3 5" id="KW-1133">Transmembrane helix</keyword>
<feature type="transmembrane region" description="Helical" evidence="5">
    <location>
        <begin position="312"/>
        <end position="330"/>
    </location>
</feature>
<dbReference type="Gene3D" id="1.20.1250.20">
    <property type="entry name" value="MFS general substrate transporter like domains"/>
    <property type="match status" value="1"/>
</dbReference>
<accession>A0A161HFS3</accession>
<dbReference type="InterPro" id="IPR010291">
    <property type="entry name" value="Ion_channel_UNC-93"/>
</dbReference>
<dbReference type="GeneID" id="30036387"/>
<proteinExistence type="predicted"/>
<dbReference type="EMBL" id="CP014500">
    <property type="protein sequence ID" value="ANB11461.1"/>
    <property type="molecule type" value="Genomic_DNA"/>
</dbReference>
<feature type="transmembrane region" description="Helical" evidence="5">
    <location>
        <begin position="381"/>
        <end position="407"/>
    </location>
</feature>
<feature type="transmembrane region" description="Helical" evidence="5">
    <location>
        <begin position="56"/>
        <end position="76"/>
    </location>
</feature>
<feature type="transmembrane region" description="Helical" evidence="5">
    <location>
        <begin position="342"/>
        <end position="361"/>
    </location>
</feature>
<evidence type="ECO:0000256" key="4">
    <source>
        <dbReference type="ARBA" id="ARBA00023136"/>
    </source>
</evidence>
<evidence type="ECO:0000256" key="5">
    <source>
        <dbReference type="SAM" id="Phobius"/>
    </source>
</evidence>
<dbReference type="InterPro" id="IPR036259">
    <property type="entry name" value="MFS_trans_sf"/>
</dbReference>
<protein>
    <recommendedName>
        <fullName evidence="8">DUF895 domain membrane protein</fullName>
    </recommendedName>
</protein>
<reference evidence="6 7" key="1">
    <citation type="submission" date="2016-02" db="EMBL/GenBank/DDBJ databases">
        <title>Complete genome sequence and transcriptome regulation of the pentose utilising yeast Sugiyamaella lignohabitans.</title>
        <authorList>
            <person name="Bellasio M."/>
            <person name="Peymann A."/>
            <person name="Valli M."/>
            <person name="Sipitzky M."/>
            <person name="Graf A."/>
            <person name="Sauer M."/>
            <person name="Marx H."/>
            <person name="Mattanovich D."/>
        </authorList>
    </citation>
    <scope>NUCLEOTIDE SEQUENCE [LARGE SCALE GENOMIC DNA]</scope>
    <source>
        <strain evidence="6 7">CBS 10342</strain>
    </source>
</reference>
<feature type="transmembrane region" description="Helical" evidence="5">
    <location>
        <begin position="276"/>
        <end position="292"/>
    </location>
</feature>
<comment type="subcellular location">
    <subcellularLocation>
        <location evidence="1">Membrane</location>
        <topology evidence="1">Multi-pass membrane protein</topology>
    </subcellularLocation>
</comment>
<evidence type="ECO:0008006" key="8">
    <source>
        <dbReference type="Google" id="ProtNLM"/>
    </source>
</evidence>
<dbReference type="InterPro" id="IPR051617">
    <property type="entry name" value="UNC-93-like_regulator"/>
</dbReference>
<dbReference type="PANTHER" id="PTHR23294:SF59">
    <property type="entry name" value="UNC93-LIKE PROTEIN C922.05C"/>
    <property type="match status" value="1"/>
</dbReference>
<sequence>MSSPTDLSNSPPVEKVSTDDEKAVAYDSAYAVEEKRWYNTGLKVFGYQFPAYNQGYVQMIMVSFVCFLCPGMYNALSGLGGGGLPAQFIKTADDSNSALNATFAGLGFFSGTIINRIGVKWAISIGGAGYAIYSGSYLCFNHTENKGFVIAAGAILGMCAAMLWASQGIVIMAYSTEEQKGRFVAIFWAIFNVGAVIGSLVPLIQTAGSDQSTAVSDGTYAGFLALMVVGALLALLLMPTSKVVKSDGTKVIIKENPTWWSEIKGLFLVLKVDPHIILLFPLFFTSNWFYTYQFNAVNAARFNIRTRALNELLYWASQIIGALTWGLLLDVKFAARSVRARYYHGALFVLTMAIWGGGYAFEKTYTRETAVEMALLDWSDGRAYVGPMFLYMFYGMYDAIWQTYAYWLMGSLSNSSRKLALYAGFYKGLQSAGGAVMWRLDSNGLSYLAEFASSWGLLLGSLLIAFPVVWFKVLDHADLESDGIFTDGLHAEEVEAKFGAHHDEVIAHHDETAN</sequence>
<keyword evidence="7" id="KW-1185">Reference proteome</keyword>
<dbReference type="KEGG" id="slb:AWJ20_4273"/>
<feature type="transmembrane region" description="Helical" evidence="5">
    <location>
        <begin position="186"/>
        <end position="208"/>
    </location>
</feature>
<evidence type="ECO:0000256" key="3">
    <source>
        <dbReference type="ARBA" id="ARBA00022989"/>
    </source>
</evidence>
<gene>
    <name evidence="6" type="ORF">AWJ20_4273</name>
</gene>
<dbReference type="Proteomes" id="UP000189580">
    <property type="component" value="Chromosome c"/>
</dbReference>
<dbReference type="SUPFAM" id="SSF103473">
    <property type="entry name" value="MFS general substrate transporter"/>
    <property type="match status" value="1"/>
</dbReference>
<keyword evidence="2 5" id="KW-0812">Transmembrane</keyword>
<dbReference type="Pfam" id="PF05978">
    <property type="entry name" value="UNC-93"/>
    <property type="match status" value="1"/>
</dbReference>
<feature type="transmembrane region" description="Helical" evidence="5">
    <location>
        <begin position="121"/>
        <end position="138"/>
    </location>
</feature>